<dbReference type="GO" id="GO:0016706">
    <property type="term" value="F:2-oxoglutarate-dependent dioxygenase activity"/>
    <property type="evidence" value="ECO:0007669"/>
    <property type="project" value="UniProtKB-ARBA"/>
</dbReference>
<dbReference type="EC" id="1.14.11.35" evidence="2"/>
<dbReference type="Pfam" id="PF05721">
    <property type="entry name" value="PhyH"/>
    <property type="match status" value="1"/>
</dbReference>
<name>A0A518DUS1_9BACT</name>
<protein>
    <submittedName>
        <fullName evidence="2">1-deoxypentalenic acid 11-beta-hydroxylase</fullName>
        <ecNumber evidence="2">1.14.11.35</ecNumber>
    </submittedName>
</protein>
<evidence type="ECO:0000313" key="3">
    <source>
        <dbReference type="Proteomes" id="UP000317648"/>
    </source>
</evidence>
<evidence type="ECO:0000313" key="2">
    <source>
        <dbReference type="EMBL" id="QDU95590.1"/>
    </source>
</evidence>
<organism evidence="2 3">
    <name type="scientific">Lignipirellula cremea</name>
    <dbReference type="NCBI Taxonomy" id="2528010"/>
    <lineage>
        <taxon>Bacteria</taxon>
        <taxon>Pseudomonadati</taxon>
        <taxon>Planctomycetota</taxon>
        <taxon>Planctomycetia</taxon>
        <taxon>Pirellulales</taxon>
        <taxon>Pirellulaceae</taxon>
        <taxon>Lignipirellula</taxon>
    </lineage>
</organism>
<dbReference type="AlphaFoldDB" id="A0A518DUS1"/>
<evidence type="ECO:0000256" key="1">
    <source>
        <dbReference type="ARBA" id="ARBA00001954"/>
    </source>
</evidence>
<reference evidence="2 3" key="1">
    <citation type="submission" date="2019-02" db="EMBL/GenBank/DDBJ databases">
        <title>Deep-cultivation of Planctomycetes and their phenomic and genomic characterization uncovers novel biology.</title>
        <authorList>
            <person name="Wiegand S."/>
            <person name="Jogler M."/>
            <person name="Boedeker C."/>
            <person name="Pinto D."/>
            <person name="Vollmers J."/>
            <person name="Rivas-Marin E."/>
            <person name="Kohn T."/>
            <person name="Peeters S.H."/>
            <person name="Heuer A."/>
            <person name="Rast P."/>
            <person name="Oberbeckmann S."/>
            <person name="Bunk B."/>
            <person name="Jeske O."/>
            <person name="Meyerdierks A."/>
            <person name="Storesund J.E."/>
            <person name="Kallscheuer N."/>
            <person name="Luecker S."/>
            <person name="Lage O.M."/>
            <person name="Pohl T."/>
            <person name="Merkel B.J."/>
            <person name="Hornburger P."/>
            <person name="Mueller R.-W."/>
            <person name="Bruemmer F."/>
            <person name="Labrenz M."/>
            <person name="Spormann A.M."/>
            <person name="Op den Camp H."/>
            <person name="Overmann J."/>
            <person name="Amann R."/>
            <person name="Jetten M.S.M."/>
            <person name="Mascher T."/>
            <person name="Medema M.H."/>
            <person name="Devos D.P."/>
            <person name="Kaster A.-K."/>
            <person name="Ovreas L."/>
            <person name="Rohde M."/>
            <person name="Galperin M.Y."/>
            <person name="Jogler C."/>
        </authorList>
    </citation>
    <scope>NUCLEOTIDE SEQUENCE [LARGE SCALE GENOMIC DNA]</scope>
    <source>
        <strain evidence="2 3">Pla85_3_4</strain>
    </source>
</reference>
<dbReference type="PANTHER" id="PTHR20883:SF48">
    <property type="entry name" value="ECTOINE DIOXYGENASE"/>
    <property type="match status" value="1"/>
</dbReference>
<dbReference type="RefSeq" id="WP_145054308.1">
    <property type="nucleotide sequence ID" value="NZ_CP036433.1"/>
</dbReference>
<accession>A0A518DUS1</accession>
<dbReference type="SUPFAM" id="SSF51197">
    <property type="entry name" value="Clavaminate synthase-like"/>
    <property type="match status" value="1"/>
</dbReference>
<dbReference type="Gene3D" id="2.60.120.620">
    <property type="entry name" value="q2cbj1_9rhob like domain"/>
    <property type="match status" value="1"/>
</dbReference>
<keyword evidence="3" id="KW-1185">Reference proteome</keyword>
<sequence length="247" mass="27125">MMESTQSCLGDLETIAAEYERHGVVRLPGLLSPDEVREFRAELERYQLEDLPSRPADACTWEPGGKVVRNLWRLEQHHPAFCRRLVRPAITTLAARLTRGEPVLAAVETFNKPARVGTAVPFHQDNAYFCQAPPDMLTLWIALDPVTEANGPVIYLPGSHQAGVLPTRPSGVSGNSMVLADPPVMSDRSSLVGLLEPGDALVHHCQTIHRSDPNRSGQPRKALLMVYRGAHTQTDPVLKAAYDAARS</sequence>
<dbReference type="Proteomes" id="UP000317648">
    <property type="component" value="Chromosome"/>
</dbReference>
<dbReference type="PANTHER" id="PTHR20883">
    <property type="entry name" value="PHYTANOYL-COA DIOXYGENASE DOMAIN CONTAINING 1"/>
    <property type="match status" value="1"/>
</dbReference>
<comment type="cofactor">
    <cofactor evidence="1">
        <name>Fe(2+)</name>
        <dbReference type="ChEBI" id="CHEBI:29033"/>
    </cofactor>
</comment>
<proteinExistence type="predicted"/>
<dbReference type="OrthoDB" id="9814777at2"/>
<dbReference type="InterPro" id="IPR008775">
    <property type="entry name" value="Phytyl_CoA_dOase-like"/>
</dbReference>
<keyword evidence="2" id="KW-0560">Oxidoreductase</keyword>
<dbReference type="GO" id="GO:0005506">
    <property type="term" value="F:iron ion binding"/>
    <property type="evidence" value="ECO:0007669"/>
    <property type="project" value="UniProtKB-ARBA"/>
</dbReference>
<gene>
    <name evidence="2" type="primary">ptlH_2</name>
    <name evidence="2" type="ORF">Pla8534_34060</name>
</gene>
<dbReference type="KEGG" id="lcre:Pla8534_34060"/>
<dbReference type="EMBL" id="CP036433">
    <property type="protein sequence ID" value="QDU95590.1"/>
    <property type="molecule type" value="Genomic_DNA"/>
</dbReference>